<evidence type="ECO:0000256" key="1">
    <source>
        <dbReference type="ARBA" id="ARBA00008959"/>
    </source>
</evidence>
<accession>A0ABT6N9M1</accession>
<dbReference type="Proteomes" id="UP001158045">
    <property type="component" value="Unassembled WGS sequence"/>
</dbReference>
<comment type="caution">
    <text evidence="5">The sequence shown here is derived from an EMBL/GenBank/DDBJ whole genome shotgun (WGS) entry which is preliminary data.</text>
</comment>
<dbReference type="InterPro" id="IPR027417">
    <property type="entry name" value="P-loop_NTPase"/>
</dbReference>
<protein>
    <submittedName>
        <fullName evidence="5">Replication-associated recombination protein A</fullName>
    </submittedName>
</protein>
<dbReference type="InterPro" id="IPR021886">
    <property type="entry name" value="MgsA_C"/>
</dbReference>
<dbReference type="Pfam" id="PF16193">
    <property type="entry name" value="AAA_assoc_2"/>
    <property type="match status" value="1"/>
</dbReference>
<gene>
    <name evidence="5" type="ORF">QE109_03075</name>
</gene>
<dbReference type="InterPro" id="IPR008921">
    <property type="entry name" value="DNA_pol3_clamp-load_cplx_C"/>
</dbReference>
<dbReference type="RefSeq" id="WP_281092910.1">
    <property type="nucleotide sequence ID" value="NZ_JARYZI010000001.1"/>
</dbReference>
<dbReference type="SUPFAM" id="SSF52540">
    <property type="entry name" value="P-loop containing nucleoside triphosphate hydrolases"/>
    <property type="match status" value="1"/>
</dbReference>
<evidence type="ECO:0000313" key="6">
    <source>
        <dbReference type="Proteomes" id="UP001158045"/>
    </source>
</evidence>
<keyword evidence="2" id="KW-0547">Nucleotide-binding</keyword>
<dbReference type="InterPro" id="IPR032423">
    <property type="entry name" value="AAA_assoc_2"/>
</dbReference>
<dbReference type="Pfam" id="PF00004">
    <property type="entry name" value="AAA"/>
    <property type="match status" value="1"/>
</dbReference>
<evidence type="ECO:0000313" key="5">
    <source>
        <dbReference type="EMBL" id="MDH8677113.1"/>
    </source>
</evidence>
<name>A0ABT6N9M1_9FIRM</name>
<evidence type="ECO:0000259" key="4">
    <source>
        <dbReference type="SMART" id="SM00382"/>
    </source>
</evidence>
<comment type="similarity">
    <text evidence="1">Belongs to the AAA ATPase family. RarA/MGS1/WRNIP1 subfamily.</text>
</comment>
<dbReference type="Gene3D" id="1.20.272.10">
    <property type="match status" value="1"/>
</dbReference>
<proteinExistence type="inferred from homology"/>
<dbReference type="PANTHER" id="PTHR13779:SF7">
    <property type="entry name" value="ATPASE WRNIP1"/>
    <property type="match status" value="1"/>
</dbReference>
<keyword evidence="3" id="KW-0067">ATP-binding</keyword>
<dbReference type="Pfam" id="PF12002">
    <property type="entry name" value="MgsA_C"/>
    <property type="match status" value="1"/>
</dbReference>
<dbReference type="SUPFAM" id="SSF48019">
    <property type="entry name" value="post-AAA+ oligomerization domain-like"/>
    <property type="match status" value="1"/>
</dbReference>
<dbReference type="InterPro" id="IPR051314">
    <property type="entry name" value="AAA_ATPase_RarA/MGS1/WRNIP1"/>
</dbReference>
<dbReference type="Gene3D" id="3.40.50.300">
    <property type="entry name" value="P-loop containing nucleotide triphosphate hydrolases"/>
    <property type="match status" value="1"/>
</dbReference>
<dbReference type="Gene3D" id="1.10.8.60">
    <property type="match status" value="1"/>
</dbReference>
<dbReference type="SMART" id="SM00382">
    <property type="entry name" value="AAA"/>
    <property type="match status" value="1"/>
</dbReference>
<organism evidence="5 6">
    <name type="scientific">Fusibacter bizertensis</name>
    <dbReference type="NCBI Taxonomy" id="1488331"/>
    <lineage>
        <taxon>Bacteria</taxon>
        <taxon>Bacillati</taxon>
        <taxon>Bacillota</taxon>
        <taxon>Clostridia</taxon>
        <taxon>Eubacteriales</taxon>
        <taxon>Eubacteriales Family XII. Incertae Sedis</taxon>
        <taxon>Fusibacter</taxon>
    </lineage>
</organism>
<keyword evidence="6" id="KW-1185">Reference proteome</keyword>
<dbReference type="EMBL" id="JARYZI010000001">
    <property type="protein sequence ID" value="MDH8677113.1"/>
    <property type="molecule type" value="Genomic_DNA"/>
</dbReference>
<dbReference type="CDD" id="cd18139">
    <property type="entry name" value="HLD_clamp_RarA"/>
    <property type="match status" value="1"/>
</dbReference>
<evidence type="ECO:0000256" key="3">
    <source>
        <dbReference type="ARBA" id="ARBA00022840"/>
    </source>
</evidence>
<dbReference type="CDD" id="cd00009">
    <property type="entry name" value="AAA"/>
    <property type="match status" value="1"/>
</dbReference>
<dbReference type="InterPro" id="IPR003959">
    <property type="entry name" value="ATPase_AAA_core"/>
</dbReference>
<dbReference type="PANTHER" id="PTHR13779">
    <property type="entry name" value="WERNER HELICASE-INTERACTING PROTEIN 1 FAMILY MEMBER"/>
    <property type="match status" value="1"/>
</dbReference>
<feature type="domain" description="AAA+ ATPase" evidence="4">
    <location>
        <begin position="51"/>
        <end position="172"/>
    </location>
</feature>
<evidence type="ECO:0000256" key="2">
    <source>
        <dbReference type="ARBA" id="ARBA00022741"/>
    </source>
</evidence>
<dbReference type="InterPro" id="IPR003593">
    <property type="entry name" value="AAA+_ATPase"/>
</dbReference>
<sequence>MDLFDIMAKKQKESSAPLAERMKPETLDDFVGQANIMGEGKLLPKLIKADRLTSIILYGPPGSGKTSLAKVIAKQTKATFISMNAVTSGVKDIREAVDRAKDELAMYQRRSVLFIDEIHRFNKSQQDALLPFVEDGTFILIGATTENPYFEVNGALISRSSVFRLIKLGVEDIVMILHNALNDETRGLGMYPIEVDEGVLEYIADVSSGDARRALNILELSVLPKLDLSSKIDISINDVEDCIQMKAVDYDKNGDNHYDIVSAFIKSMRGSDPDAALFYLGKMIAGGEDPRFISRRIVICAAEDVGNADPMALVVANNAAQAVDFIGMPEGRIIMAQAVTYVASAPKSNAAYTGINEVLDDISNIHTGTIPYYLKDGTSLSLERKYRQSDNMKSYEYPHAYETHYVKQQYLPDEIKDKRYYRPTDLGYETKINEYLKKTKYAPE</sequence>
<reference evidence="5 6" key="1">
    <citation type="submission" date="2023-04" db="EMBL/GenBank/DDBJ databases">
        <title>Fusibacter bizertensis strain WBS, isolated from littoral bottom sediments of the Arctic seas - biochemical and genomic analysis.</title>
        <authorList>
            <person name="Brioukhanov A.L."/>
        </authorList>
    </citation>
    <scope>NUCLEOTIDE SEQUENCE [LARGE SCALE GENOMIC DNA]</scope>
    <source>
        <strain evidence="5 6">WBS</strain>
    </source>
</reference>
<dbReference type="Gene3D" id="1.10.3710.10">
    <property type="entry name" value="DNA polymerase III clamp loader subunits, C-terminal domain"/>
    <property type="match status" value="1"/>
</dbReference>